<sequence>MASGQRSYRDAALDGAPHLSLTFKTHPLTIFLPFPPNPLILPPSFPPWLPHPHPHPYPCPFPSATVSPRCLPPPFSPYPSAPSLTTPTPTAKVRFYHKRSCAAPSTFFGPLPKAPNRLYPRTPSIRHQEEAFEGNRPDIHTILTDKGNTPGRTKHHDRVRKIRYSCRTKPRGREIEESDRATGE</sequence>
<dbReference type="Proteomes" id="UP000245626">
    <property type="component" value="Unassembled WGS sequence"/>
</dbReference>
<dbReference type="EMBL" id="KZ820339">
    <property type="protein sequence ID" value="PWN47781.1"/>
    <property type="molecule type" value="Genomic_DNA"/>
</dbReference>
<accession>A0ACD0NPP9</accession>
<reference evidence="1 2" key="1">
    <citation type="journal article" date="2018" name="Mol. Biol. Evol.">
        <title>Broad Genomic Sampling Reveals a Smut Pathogenic Ancestry of the Fungal Clade Ustilaginomycotina.</title>
        <authorList>
            <person name="Kijpornyongpan T."/>
            <person name="Mondo S.J."/>
            <person name="Barry K."/>
            <person name="Sandor L."/>
            <person name="Lee J."/>
            <person name="Lipzen A."/>
            <person name="Pangilinan J."/>
            <person name="LaButti K."/>
            <person name="Hainaut M."/>
            <person name="Henrissat B."/>
            <person name="Grigoriev I.V."/>
            <person name="Spatafora J.W."/>
            <person name="Aime M.C."/>
        </authorList>
    </citation>
    <scope>NUCLEOTIDE SEQUENCE [LARGE SCALE GENOMIC DNA]</scope>
    <source>
        <strain evidence="1 2">SA 807</strain>
    </source>
</reference>
<proteinExistence type="predicted"/>
<evidence type="ECO:0000313" key="2">
    <source>
        <dbReference type="Proteomes" id="UP000245626"/>
    </source>
</evidence>
<protein>
    <submittedName>
        <fullName evidence="1">Uncharacterized protein</fullName>
    </submittedName>
</protein>
<keyword evidence="2" id="KW-1185">Reference proteome</keyword>
<evidence type="ECO:0000313" key="1">
    <source>
        <dbReference type="EMBL" id="PWN47781.1"/>
    </source>
</evidence>
<name>A0ACD0NPP9_9BASI</name>
<gene>
    <name evidence="1" type="ORF">IE53DRAFT_229969</name>
</gene>
<organism evidence="1 2">
    <name type="scientific">Violaceomyces palustris</name>
    <dbReference type="NCBI Taxonomy" id="1673888"/>
    <lineage>
        <taxon>Eukaryota</taxon>
        <taxon>Fungi</taxon>
        <taxon>Dikarya</taxon>
        <taxon>Basidiomycota</taxon>
        <taxon>Ustilaginomycotina</taxon>
        <taxon>Ustilaginomycetes</taxon>
        <taxon>Violaceomycetales</taxon>
        <taxon>Violaceomycetaceae</taxon>
        <taxon>Violaceomyces</taxon>
    </lineage>
</organism>